<feature type="region of interest" description="Disordered" evidence="5">
    <location>
        <begin position="1"/>
        <end position="20"/>
    </location>
</feature>
<feature type="domain" description="FLZ-type" evidence="6">
    <location>
        <begin position="340"/>
        <end position="383"/>
    </location>
</feature>
<comment type="caution">
    <text evidence="7">The sequence shown here is derived from an EMBL/GenBank/DDBJ whole genome shotgun (WGS) entry which is preliminary data.</text>
</comment>
<feature type="zinc finger region" description="FLZ-type" evidence="4">
    <location>
        <begin position="340"/>
        <end position="383"/>
    </location>
</feature>
<dbReference type="InterPro" id="IPR044585">
    <property type="entry name" value="FLZ10/11"/>
</dbReference>
<keyword evidence="3" id="KW-0863">Zinc-finger</keyword>
<keyword evidence="3" id="KW-0862">Zinc</keyword>
<evidence type="ECO:0000313" key="7">
    <source>
        <dbReference type="EMBL" id="KAL3500473.1"/>
    </source>
</evidence>
<protein>
    <recommendedName>
        <fullName evidence="6">FLZ-type domain-containing protein</fullName>
    </recommendedName>
</protein>
<evidence type="ECO:0000313" key="8">
    <source>
        <dbReference type="Proteomes" id="UP001630127"/>
    </source>
</evidence>
<evidence type="ECO:0000256" key="2">
    <source>
        <dbReference type="ARBA" id="ARBA00022723"/>
    </source>
</evidence>
<dbReference type="GO" id="GO:0008270">
    <property type="term" value="F:zinc ion binding"/>
    <property type="evidence" value="ECO:0007669"/>
    <property type="project" value="UniProtKB-KW"/>
</dbReference>
<reference evidence="7 8" key="1">
    <citation type="submission" date="2024-11" db="EMBL/GenBank/DDBJ databases">
        <title>A near-complete genome assembly of Cinchona calisaya.</title>
        <authorList>
            <person name="Lian D.C."/>
            <person name="Zhao X.W."/>
            <person name="Wei L."/>
        </authorList>
    </citation>
    <scope>NUCLEOTIDE SEQUENCE [LARGE SCALE GENOMIC DNA]</scope>
    <source>
        <tissue evidence="7">Nenye</tissue>
    </source>
</reference>
<feature type="region of interest" description="Disordered" evidence="5">
    <location>
        <begin position="385"/>
        <end position="411"/>
    </location>
</feature>
<gene>
    <name evidence="7" type="ORF">ACH5RR_039566</name>
</gene>
<dbReference type="Pfam" id="PF04570">
    <property type="entry name" value="zf-FLZ"/>
    <property type="match status" value="1"/>
</dbReference>
<dbReference type="PANTHER" id="PTHR46868:SF3">
    <property type="entry name" value="FCS-LIKE ZINC FINGER 11"/>
    <property type="match status" value="1"/>
</dbReference>
<dbReference type="EMBL" id="JBJUIK010000016">
    <property type="protein sequence ID" value="KAL3500473.1"/>
    <property type="molecule type" value="Genomic_DNA"/>
</dbReference>
<dbReference type="AlphaFoldDB" id="A0ABD2XZ28"/>
<sequence>MLRKRTRSHQQDQNMGQQNSDVVSESYFYSDFLAHKHKNSSFFNVPGLFVGFNSKNSESDSVISPTSPLDFRVFSSLGSPFSPFRSPRYHPGGYHQKAWDNNKVGLSIVDSLDYETKESGKVLLASDSKNILFGPQMWIKTPNFNNHADSFEAPRSLPKGVGVFPCANSKPSNLSKGSSDVLFEIGDLPLEPESYGNLRPCSLDSGRSGSHLSRLGNHYSNLSSRNFGSDNRAFPVSSLSDFDIGSKLGNSSGAKQCSLPASIANGLIGSISPSEIELSEDYTCVRKHGPNPKVTHIFGDCILECHNNELTNFGKNNGKGNVLPQAAECSEVPTSYPSSDFLSFCYSCKKKLDGEDIYMYRGEKAFCSLTCRMEEILIDEEIEKSNSNVSENSAKPSNSEELSETGLFIST</sequence>
<comment type="similarity">
    <text evidence="1">Belongs to the FLZ family.</text>
</comment>
<evidence type="ECO:0000256" key="1">
    <source>
        <dbReference type="ARBA" id="ARBA00009374"/>
    </source>
</evidence>
<organism evidence="7 8">
    <name type="scientific">Cinchona calisaya</name>
    <dbReference type="NCBI Taxonomy" id="153742"/>
    <lineage>
        <taxon>Eukaryota</taxon>
        <taxon>Viridiplantae</taxon>
        <taxon>Streptophyta</taxon>
        <taxon>Embryophyta</taxon>
        <taxon>Tracheophyta</taxon>
        <taxon>Spermatophyta</taxon>
        <taxon>Magnoliopsida</taxon>
        <taxon>eudicotyledons</taxon>
        <taxon>Gunneridae</taxon>
        <taxon>Pentapetalae</taxon>
        <taxon>asterids</taxon>
        <taxon>lamiids</taxon>
        <taxon>Gentianales</taxon>
        <taxon>Rubiaceae</taxon>
        <taxon>Cinchonoideae</taxon>
        <taxon>Cinchoneae</taxon>
        <taxon>Cinchona</taxon>
    </lineage>
</organism>
<keyword evidence="2" id="KW-0479">Metal-binding</keyword>
<evidence type="ECO:0000256" key="4">
    <source>
        <dbReference type="PROSITE-ProRule" id="PRU01131"/>
    </source>
</evidence>
<dbReference type="PANTHER" id="PTHR46868">
    <property type="entry name" value="FCS-LIKE ZINC FINGER 11"/>
    <property type="match status" value="1"/>
</dbReference>
<keyword evidence="8" id="KW-1185">Reference proteome</keyword>
<accession>A0ABD2XZ28</accession>
<dbReference type="Proteomes" id="UP001630127">
    <property type="component" value="Unassembled WGS sequence"/>
</dbReference>
<dbReference type="InterPro" id="IPR007650">
    <property type="entry name" value="Zf-FLZ_dom"/>
</dbReference>
<evidence type="ECO:0000259" key="6">
    <source>
        <dbReference type="PROSITE" id="PS51795"/>
    </source>
</evidence>
<evidence type="ECO:0000256" key="5">
    <source>
        <dbReference type="SAM" id="MobiDB-lite"/>
    </source>
</evidence>
<name>A0ABD2XZ28_9GENT</name>
<dbReference type="PROSITE" id="PS51795">
    <property type="entry name" value="ZF_FLZ"/>
    <property type="match status" value="1"/>
</dbReference>
<proteinExistence type="inferred from homology"/>
<evidence type="ECO:0000256" key="3">
    <source>
        <dbReference type="ARBA" id="ARBA00022771"/>
    </source>
</evidence>
<feature type="compositionally biased region" description="Polar residues" evidence="5">
    <location>
        <begin position="11"/>
        <end position="20"/>
    </location>
</feature>
<feature type="compositionally biased region" description="Polar residues" evidence="5">
    <location>
        <begin position="385"/>
        <end position="400"/>
    </location>
</feature>